<dbReference type="PANTHER" id="PTHR46825:SF9">
    <property type="entry name" value="BETA-LACTAMASE-RELATED DOMAIN-CONTAINING PROTEIN"/>
    <property type="match status" value="1"/>
</dbReference>
<dbReference type="EMBL" id="DSBT01000042">
    <property type="protein sequence ID" value="HDP76800.1"/>
    <property type="molecule type" value="Genomic_DNA"/>
</dbReference>
<proteinExistence type="predicted"/>
<gene>
    <name evidence="2" type="ORF">ENN47_01160</name>
</gene>
<dbReference type="InterPro" id="IPR001466">
    <property type="entry name" value="Beta-lactam-related"/>
</dbReference>
<evidence type="ECO:0000259" key="1">
    <source>
        <dbReference type="Pfam" id="PF00144"/>
    </source>
</evidence>
<dbReference type="PANTHER" id="PTHR46825">
    <property type="entry name" value="D-ALANYL-D-ALANINE-CARBOXYPEPTIDASE/ENDOPEPTIDASE AMPH"/>
    <property type="match status" value="1"/>
</dbReference>
<keyword evidence="2" id="KW-0378">Hydrolase</keyword>
<dbReference type="GO" id="GO:0016787">
    <property type="term" value="F:hydrolase activity"/>
    <property type="evidence" value="ECO:0007669"/>
    <property type="project" value="UniProtKB-KW"/>
</dbReference>
<dbReference type="InterPro" id="IPR050491">
    <property type="entry name" value="AmpC-like"/>
</dbReference>
<sequence>MNLESFGKRFAEITSELEKLVAEGEIPGISCGARFGDTAETASFGVTNINHPLKVNDETFFQIGSITKTFVALAVMRLVDAGRIDLERPIKELLKDFALSDKGAEEQITMRHLLTHTSGIKGDYFKDFGYGKDALEKMVGSMSSLPQINPPGRILSYCNSGFYVAGRIIETVTGKTFEEAIIELVSEPLGLENIRFFPEEIITERVAVGHLTAEDRISVARPWAVGRAIHPAGGIVTNIKELLDYSAFYFSGRASNRNGIISADSFTKLTTGETDASPASKVALGWFVEEIDGLATIQHGGGTNGQISLLMVFPETDFSAAILTNSNEGSKATSLFSRMVLEDLLGLNPVILEPATNYLERAEKIAGLYRGEMSDLEIFIERGKIFIKEIPRVGFPDEDSEPAPPSTPQEISISGEGFIINLSEPYLASAGELIVNESGRIEGLRIGLRIYNRS</sequence>
<accession>A0A7C1GRR1</accession>
<dbReference type="Gene3D" id="3.40.710.10">
    <property type="entry name" value="DD-peptidase/beta-lactamase superfamily"/>
    <property type="match status" value="1"/>
</dbReference>
<feature type="domain" description="Beta-lactamase-related" evidence="1">
    <location>
        <begin position="17"/>
        <end position="330"/>
    </location>
</feature>
<dbReference type="InterPro" id="IPR012338">
    <property type="entry name" value="Beta-lactam/transpept-like"/>
</dbReference>
<comment type="caution">
    <text evidence="2">The sequence shown here is derived from an EMBL/GenBank/DDBJ whole genome shotgun (WGS) entry which is preliminary data.</text>
</comment>
<dbReference type="Pfam" id="PF00144">
    <property type="entry name" value="Beta-lactamase"/>
    <property type="match status" value="1"/>
</dbReference>
<dbReference type="Proteomes" id="UP000886198">
    <property type="component" value="Unassembled WGS sequence"/>
</dbReference>
<dbReference type="SUPFAM" id="SSF56601">
    <property type="entry name" value="beta-lactamase/transpeptidase-like"/>
    <property type="match status" value="1"/>
</dbReference>
<evidence type="ECO:0000313" key="2">
    <source>
        <dbReference type="EMBL" id="HDP76800.1"/>
    </source>
</evidence>
<reference evidence="2" key="1">
    <citation type="journal article" date="2020" name="mSystems">
        <title>Genome- and Community-Level Interaction Insights into Carbon Utilization and Element Cycling Functions of Hydrothermarchaeota in Hydrothermal Sediment.</title>
        <authorList>
            <person name="Zhou Z."/>
            <person name="Liu Y."/>
            <person name="Xu W."/>
            <person name="Pan J."/>
            <person name="Luo Z.H."/>
            <person name="Li M."/>
        </authorList>
    </citation>
    <scope>NUCLEOTIDE SEQUENCE [LARGE SCALE GENOMIC DNA]</scope>
    <source>
        <strain evidence="2">SpSt-1179</strain>
    </source>
</reference>
<name>A0A7C1GRR1_9BACT</name>
<dbReference type="AlphaFoldDB" id="A0A7C1GRR1"/>
<protein>
    <submittedName>
        <fullName evidence="2">Class A beta-lactamase-related serine hydrolase</fullName>
    </submittedName>
</protein>
<organism evidence="2">
    <name type="scientific">Mesotoga infera</name>
    <dbReference type="NCBI Taxonomy" id="1236046"/>
    <lineage>
        <taxon>Bacteria</taxon>
        <taxon>Thermotogati</taxon>
        <taxon>Thermotogota</taxon>
        <taxon>Thermotogae</taxon>
        <taxon>Kosmotogales</taxon>
        <taxon>Kosmotogaceae</taxon>
        <taxon>Mesotoga</taxon>
    </lineage>
</organism>